<proteinExistence type="predicted"/>
<dbReference type="AlphaFoldDB" id="A0A2A2LST3"/>
<evidence type="ECO:0000313" key="3">
    <source>
        <dbReference type="Proteomes" id="UP000218231"/>
    </source>
</evidence>
<keyword evidence="3" id="KW-1185">Reference proteome</keyword>
<feature type="region of interest" description="Disordered" evidence="1">
    <location>
        <begin position="106"/>
        <end position="129"/>
    </location>
</feature>
<dbReference type="EMBL" id="LIAE01006465">
    <property type="protein sequence ID" value="PAV89228.1"/>
    <property type="molecule type" value="Genomic_DNA"/>
</dbReference>
<gene>
    <name evidence="2" type="ORF">WR25_08150</name>
</gene>
<evidence type="ECO:0000256" key="1">
    <source>
        <dbReference type="SAM" id="MobiDB-lite"/>
    </source>
</evidence>
<comment type="caution">
    <text evidence="2">The sequence shown here is derived from an EMBL/GenBank/DDBJ whole genome shotgun (WGS) entry which is preliminary data.</text>
</comment>
<dbReference type="Proteomes" id="UP000218231">
    <property type="component" value="Unassembled WGS sequence"/>
</dbReference>
<reference evidence="2 3" key="1">
    <citation type="journal article" date="2017" name="Curr. Biol.">
        <title>Genome architecture and evolution of a unichromosomal asexual nematode.</title>
        <authorList>
            <person name="Fradin H."/>
            <person name="Zegar C."/>
            <person name="Gutwein M."/>
            <person name="Lucas J."/>
            <person name="Kovtun M."/>
            <person name="Corcoran D."/>
            <person name="Baugh L.R."/>
            <person name="Kiontke K."/>
            <person name="Gunsalus K."/>
            <person name="Fitch D.H."/>
            <person name="Piano F."/>
        </authorList>
    </citation>
    <scope>NUCLEOTIDE SEQUENCE [LARGE SCALE GENOMIC DNA]</scope>
    <source>
        <strain evidence="2">PF1309</strain>
    </source>
</reference>
<organism evidence="2 3">
    <name type="scientific">Diploscapter pachys</name>
    <dbReference type="NCBI Taxonomy" id="2018661"/>
    <lineage>
        <taxon>Eukaryota</taxon>
        <taxon>Metazoa</taxon>
        <taxon>Ecdysozoa</taxon>
        <taxon>Nematoda</taxon>
        <taxon>Chromadorea</taxon>
        <taxon>Rhabditida</taxon>
        <taxon>Rhabditina</taxon>
        <taxon>Rhabditomorpha</taxon>
        <taxon>Rhabditoidea</taxon>
        <taxon>Rhabditidae</taxon>
        <taxon>Diploscapter</taxon>
    </lineage>
</organism>
<accession>A0A2A2LST3</accession>
<protein>
    <submittedName>
        <fullName evidence="2">Uncharacterized protein</fullName>
    </submittedName>
</protein>
<evidence type="ECO:0000313" key="2">
    <source>
        <dbReference type="EMBL" id="PAV89228.1"/>
    </source>
</evidence>
<sequence length="231" mass="25686">MTEYFTLLAVPCKNFKLSSSNKGTKESRNSCEMYLESQMGVHVELGDHRGDDIVRNTSCRQTCWKILSLWDFEATMMVTCLDGAMASSMHGATTVDDQLVDGSLPRGSRLGHNRPADIANARGQGLKDGRNSLLTDLRSSGGHLESEDEAVGRLDRRLGLRLQAVQSHLVVQATALRVDLQNQNHRLLHIYLTMIANKWVEIPTGTSIPLSLLQARFSLVPFTPFSIESRF</sequence>
<name>A0A2A2LST3_9BILA</name>